<proteinExistence type="predicted"/>
<keyword evidence="3" id="KW-1185">Reference proteome</keyword>
<evidence type="ECO:0000256" key="1">
    <source>
        <dbReference type="SAM" id="MobiDB-lite"/>
    </source>
</evidence>
<dbReference type="Proteomes" id="UP001211065">
    <property type="component" value="Unassembled WGS sequence"/>
</dbReference>
<organism evidence="2 3">
    <name type="scientific">Clydaea vesicula</name>
    <dbReference type="NCBI Taxonomy" id="447962"/>
    <lineage>
        <taxon>Eukaryota</taxon>
        <taxon>Fungi</taxon>
        <taxon>Fungi incertae sedis</taxon>
        <taxon>Chytridiomycota</taxon>
        <taxon>Chytridiomycota incertae sedis</taxon>
        <taxon>Chytridiomycetes</taxon>
        <taxon>Lobulomycetales</taxon>
        <taxon>Lobulomycetaceae</taxon>
        <taxon>Clydaea</taxon>
    </lineage>
</organism>
<feature type="region of interest" description="Disordered" evidence="1">
    <location>
        <begin position="109"/>
        <end position="136"/>
    </location>
</feature>
<evidence type="ECO:0000313" key="3">
    <source>
        <dbReference type="Proteomes" id="UP001211065"/>
    </source>
</evidence>
<sequence>MSDDLCVSTSLTLAPPFLAACGLKEEEYEYNSITVNKFCTPGPCNAAWSKLFNAQKAACLVSEDNKHWTPESCCANKQACIDASSQNGSNEPTFTALIGTGLTDPVPTGSTTSVSATASAGSSATGGSASSTATSTAASGDAKSSAKALNKSIFSLAVIVVFSLFIN</sequence>
<dbReference type="AlphaFoldDB" id="A0AAD5U1W8"/>
<gene>
    <name evidence="2" type="ORF">HK099_006941</name>
</gene>
<comment type="caution">
    <text evidence="2">The sequence shown here is derived from an EMBL/GenBank/DDBJ whole genome shotgun (WGS) entry which is preliminary data.</text>
</comment>
<dbReference type="EMBL" id="JADGJW010000633">
    <property type="protein sequence ID" value="KAJ3214300.1"/>
    <property type="molecule type" value="Genomic_DNA"/>
</dbReference>
<evidence type="ECO:0000313" key="2">
    <source>
        <dbReference type="EMBL" id="KAJ3214300.1"/>
    </source>
</evidence>
<protein>
    <submittedName>
        <fullName evidence="2">Uncharacterized protein</fullName>
    </submittedName>
</protein>
<accession>A0AAD5U1W8</accession>
<name>A0AAD5U1W8_9FUNG</name>
<reference evidence="2" key="1">
    <citation type="submission" date="2020-05" db="EMBL/GenBank/DDBJ databases">
        <title>Phylogenomic resolution of chytrid fungi.</title>
        <authorList>
            <person name="Stajich J.E."/>
            <person name="Amses K."/>
            <person name="Simmons R."/>
            <person name="Seto K."/>
            <person name="Myers J."/>
            <person name="Bonds A."/>
            <person name="Quandt C.A."/>
            <person name="Barry K."/>
            <person name="Liu P."/>
            <person name="Grigoriev I."/>
            <person name="Longcore J.E."/>
            <person name="James T.Y."/>
        </authorList>
    </citation>
    <scope>NUCLEOTIDE SEQUENCE</scope>
    <source>
        <strain evidence="2">JEL0476</strain>
    </source>
</reference>